<reference evidence="3" key="1">
    <citation type="submission" date="2018-02" db="EMBL/GenBank/DDBJ databases">
        <authorList>
            <person name="Cohen D.B."/>
            <person name="Kent A.D."/>
        </authorList>
    </citation>
    <scope>NUCLEOTIDE SEQUENCE [LARGE SCALE GENOMIC DNA]</scope>
    <source>
        <strain evidence="3">CIP109753</strain>
    </source>
</reference>
<dbReference type="EMBL" id="RQSM01000003">
    <property type="protein sequence ID" value="RVU91509.1"/>
    <property type="molecule type" value="Genomic_DNA"/>
</dbReference>
<keyword evidence="5" id="KW-1185">Reference proteome</keyword>
<dbReference type="InterPro" id="IPR013024">
    <property type="entry name" value="GGCT-like"/>
</dbReference>
<sequence>MKNTTHLLFSYGTLQLEKVQLENYGRLLVGTQDVLKGYKIENLQITDTDVLVKSDLEYHPIALKTGVETDCIKGIIYEISNIELEETDKYEVAEYHRILETFESGKKAWVYVACHNKR</sequence>
<name>A0A2N9P766_9FLAO</name>
<dbReference type="Proteomes" id="UP000288951">
    <property type="component" value="Unassembled WGS sequence"/>
</dbReference>
<evidence type="ECO:0000313" key="4">
    <source>
        <dbReference type="Proteomes" id="UP000238180"/>
    </source>
</evidence>
<dbReference type="RefSeq" id="WP_105195237.1">
    <property type="nucleotide sequence ID" value="NZ_OLKH01000049.1"/>
</dbReference>
<dbReference type="AlphaFoldDB" id="A0A2N9P766"/>
<dbReference type="InterPro" id="IPR009288">
    <property type="entry name" value="AIG2-like_dom"/>
</dbReference>
<dbReference type="InterPro" id="IPR036568">
    <property type="entry name" value="GGCT-like_sf"/>
</dbReference>
<reference evidence="2" key="2">
    <citation type="submission" date="2018-12" db="EMBL/GenBank/DDBJ databases">
        <title>Draft genome sequence of Flaovobacterium columnare ARS1 isolated from channel catfish in Alabama.</title>
        <authorList>
            <person name="Cai W."/>
            <person name="Arias C."/>
        </authorList>
    </citation>
    <scope>NUCLEOTIDE SEQUENCE [LARGE SCALE GENOMIC DNA]</scope>
    <source>
        <strain evidence="2">ARS1</strain>
    </source>
</reference>
<proteinExistence type="predicted"/>
<dbReference type="OrthoDB" id="9798388at2"/>
<dbReference type="Gene3D" id="3.10.490.10">
    <property type="entry name" value="Gamma-glutamyl cyclotransferase-like"/>
    <property type="match status" value="1"/>
</dbReference>
<dbReference type="CDD" id="cd06661">
    <property type="entry name" value="GGCT_like"/>
    <property type="match status" value="1"/>
</dbReference>
<keyword evidence="2" id="KW-0808">Transferase</keyword>
<evidence type="ECO:0000313" key="5">
    <source>
        <dbReference type="Proteomes" id="UP000288951"/>
    </source>
</evidence>
<organism evidence="3 4">
    <name type="scientific">Flavobacterium columnare</name>
    <dbReference type="NCBI Taxonomy" id="996"/>
    <lineage>
        <taxon>Bacteria</taxon>
        <taxon>Pseudomonadati</taxon>
        <taxon>Bacteroidota</taxon>
        <taxon>Flavobacteriia</taxon>
        <taxon>Flavobacteriales</taxon>
        <taxon>Flavobacteriaceae</taxon>
        <taxon>Flavobacterium</taxon>
    </lineage>
</organism>
<protein>
    <submittedName>
        <fullName evidence="3">AIG2-like family protein</fullName>
    </submittedName>
    <submittedName>
        <fullName evidence="2">Gamma-glutamylcyclotransferase</fullName>
    </submittedName>
</protein>
<dbReference type="GO" id="GO:0016740">
    <property type="term" value="F:transferase activity"/>
    <property type="evidence" value="ECO:0007669"/>
    <property type="project" value="UniProtKB-KW"/>
</dbReference>
<dbReference type="SUPFAM" id="SSF110857">
    <property type="entry name" value="Gamma-glutamyl cyclotransferase-like"/>
    <property type="match status" value="1"/>
</dbReference>
<gene>
    <name evidence="2" type="ORF">EH230_11680</name>
    <name evidence="3" type="ORF">FLACOL_00166</name>
</gene>
<evidence type="ECO:0000313" key="3">
    <source>
        <dbReference type="EMBL" id="SPE76188.1"/>
    </source>
</evidence>
<dbReference type="EMBL" id="OLKH01000049">
    <property type="protein sequence ID" value="SPE76188.1"/>
    <property type="molecule type" value="Genomic_DNA"/>
</dbReference>
<evidence type="ECO:0000259" key="1">
    <source>
        <dbReference type="Pfam" id="PF06094"/>
    </source>
</evidence>
<evidence type="ECO:0000313" key="2">
    <source>
        <dbReference type="EMBL" id="RVU91509.1"/>
    </source>
</evidence>
<dbReference type="Proteomes" id="UP000238180">
    <property type="component" value="Unassembled WGS sequence"/>
</dbReference>
<accession>A0A2N9P766</accession>
<feature type="domain" description="Gamma-glutamylcyclotransferase AIG2-like" evidence="1">
    <location>
        <begin position="8"/>
        <end position="113"/>
    </location>
</feature>
<dbReference type="Pfam" id="PF06094">
    <property type="entry name" value="GGACT"/>
    <property type="match status" value="1"/>
</dbReference>